<dbReference type="SUPFAM" id="SSF57850">
    <property type="entry name" value="RING/U-box"/>
    <property type="match status" value="1"/>
</dbReference>
<dbReference type="InterPro" id="IPR055566">
    <property type="entry name" value="ARM_LIN"/>
</dbReference>
<dbReference type="SUPFAM" id="SSF48371">
    <property type="entry name" value="ARM repeat"/>
    <property type="match status" value="2"/>
</dbReference>
<gene>
    <name evidence="10" type="ORF">RJ641_026048</name>
</gene>
<dbReference type="Pfam" id="PF00400">
    <property type="entry name" value="WD40"/>
    <property type="match status" value="2"/>
</dbReference>
<comment type="catalytic activity">
    <reaction evidence="1">
        <text>S-ubiquitinyl-[E2 ubiquitin-conjugating enzyme]-L-cysteine + [acceptor protein]-L-lysine = [E2 ubiquitin-conjugating enzyme]-L-cysteine + N(6)-ubiquitinyl-[acceptor protein]-L-lysine.</text>
        <dbReference type="EC" id="2.3.2.27"/>
    </reaction>
</comment>
<dbReference type="Gene3D" id="1.25.10.10">
    <property type="entry name" value="Leucine-rich Repeat Variant"/>
    <property type="match status" value="1"/>
</dbReference>
<dbReference type="EMBL" id="JBAMMX010000003">
    <property type="protein sequence ID" value="KAK6944946.1"/>
    <property type="molecule type" value="Genomic_DNA"/>
</dbReference>
<evidence type="ECO:0000256" key="1">
    <source>
        <dbReference type="ARBA" id="ARBA00000900"/>
    </source>
</evidence>
<evidence type="ECO:0000256" key="4">
    <source>
        <dbReference type="ARBA" id="ARBA00022574"/>
    </source>
</evidence>
<dbReference type="InterPro" id="IPR001680">
    <property type="entry name" value="WD40_rpt"/>
</dbReference>
<dbReference type="InterPro" id="IPR045210">
    <property type="entry name" value="RING-Ubox_PUB"/>
</dbReference>
<dbReference type="SUPFAM" id="SSF50978">
    <property type="entry name" value="WD40 repeat-like"/>
    <property type="match status" value="1"/>
</dbReference>
<sequence length="1325" mass="147620">MSTADTTATSALILGHTTSFISEVLSQSELRHQIISIFRQKVSEQILLKPLNLACETLENAISTQNPSIRSSSLRLAEKLLLSYPETPFSSFLLSFIHALCHRPIDASLNLLSVFQHDPSLARTEIAPIIFENLFLEHLLPVFQRLKDQRTRIMSCMVMNHTCESDDQDVSVVLPSNMLLSKMTEDQASELKDLEKDYEEVLNENCRIFAGYLKEVLVNKDGKRIINQPSLVLTRIRKGEKLDYRVEERIEDEEPGLQNGRYNPIWAEGEVSVEFSGNNSGSISRSISFYPQRVSLNALRNQKSSKTITTLEETKPPLDFEWSSDENSVDISWSQSEPDEIEKDNRESALFESKKIQARQQENIPPAESSLSSEALMAAESNPPGGGKQTPPKDFVCPITSHIFDDPVTLETGQTYERKAIQEWLERGNSTCPITRQSLQSTKLPKTNYVLKRLIATWKEQNPHSFSDQSENSQLDTEPDFKISMPSTSPNSVIILATMDGTVTELKIAITNLCTSEILQEAEMAVLRIERRWHEDNMKMEILSMLLKPAVVNGFVEILFNSVDPQVLRAAVFLLCELGSRDILVIQTLTQVDSDVECIVALFKKGLLEASVLIYLLKPSTTSLVDMDMVETLLAVIKMKEEESLEMSMKPKTASLLLLGQILQDVSSVVKEIVSARALESIVGSLEAEKACERIAAVGILQSCMQEDGRCRNNIADKVELAPVLECFMDANNSERFEIVHFLSELVKLNRRTFNEQVLHIIKDEGAFSTMHTLLIYLQSAIQEQIPVVAGLLLQLDLLTEPRKMSIYREEAIDSLISCLRNSNFPSSQIAAAKTILELQGRFSSSGKSLTRAYLLKRAGLDKTYKTLMRAERKKMSGELEETLEEEKAAEEWERRVAFALVSHEFGLVFEALGEGLKSKHAELSSACFLSATWLVNMLSVLPDTGIRGAARVCLLKHFISIFKTAKDTEDRALSMLALGSFIQDPEGLHDLTTYMKDILKGLRELKKSSTLAFDMLKVFSEGNDSSAEMWNHKEIVEEDCSTNGEVLSMVCFKDKIFSGHSDGTIKVWTGKGNILQLIQETREHSKAVTSLAILQSGEKLYSGSLDRTARVWSIGSELLQCLQVHDMKDQVHNLVVANSISCFIPQGAGVKAHSWNGGSKLLNPNKYVKCLALVHGKLYCGCTDNSIQEIDLASGTLTTIQNGSRKLLGKSNPVHALQVREGLIYSASTSLDGAGVKIWSTKNFSMVGSLPTTLDVRAMAISSELLYLGCKVGNVEVWNRKRQTRIETLLTGTNARVLCMALNADEEVLVAGTSDGRIKAWELS</sequence>
<feature type="repeat" description="WD" evidence="7">
    <location>
        <begin position="1082"/>
        <end position="1115"/>
    </location>
</feature>
<feature type="domain" description="U-box" evidence="9">
    <location>
        <begin position="390"/>
        <end position="465"/>
    </location>
</feature>
<name>A0AAN8WAD9_9MAGN</name>
<dbReference type="Proteomes" id="UP001370490">
    <property type="component" value="Unassembled WGS sequence"/>
</dbReference>
<evidence type="ECO:0000313" key="10">
    <source>
        <dbReference type="EMBL" id="KAK6944946.1"/>
    </source>
</evidence>
<dbReference type="InterPro" id="IPR003613">
    <property type="entry name" value="Ubox_domain"/>
</dbReference>
<evidence type="ECO:0000256" key="5">
    <source>
        <dbReference type="ARBA" id="ARBA00022679"/>
    </source>
</evidence>
<evidence type="ECO:0000256" key="8">
    <source>
        <dbReference type="SAM" id="MobiDB-lite"/>
    </source>
</evidence>
<dbReference type="GO" id="GO:0061630">
    <property type="term" value="F:ubiquitin protein ligase activity"/>
    <property type="evidence" value="ECO:0007669"/>
    <property type="project" value="UniProtKB-EC"/>
</dbReference>
<keyword evidence="4 7" id="KW-0853">WD repeat</keyword>
<dbReference type="PROSITE" id="PS00678">
    <property type="entry name" value="WD_REPEATS_1"/>
    <property type="match status" value="1"/>
</dbReference>
<dbReference type="PROSITE" id="PS51698">
    <property type="entry name" value="U_BOX"/>
    <property type="match status" value="1"/>
</dbReference>
<dbReference type="PROSITE" id="PS50294">
    <property type="entry name" value="WD_REPEATS_REGION"/>
    <property type="match status" value="2"/>
</dbReference>
<comment type="pathway">
    <text evidence="2">Protein modification; protein ubiquitination.</text>
</comment>
<evidence type="ECO:0000259" key="9">
    <source>
        <dbReference type="PROSITE" id="PS51698"/>
    </source>
</evidence>
<dbReference type="SMART" id="SM00504">
    <property type="entry name" value="Ubox"/>
    <property type="match status" value="1"/>
</dbReference>
<accession>A0AAN8WAD9</accession>
<dbReference type="SMART" id="SM00320">
    <property type="entry name" value="WD40"/>
    <property type="match status" value="6"/>
</dbReference>
<dbReference type="GO" id="GO:0016567">
    <property type="term" value="P:protein ubiquitination"/>
    <property type="evidence" value="ECO:0007669"/>
    <property type="project" value="InterPro"/>
</dbReference>
<dbReference type="Pfam" id="PF23628">
    <property type="entry name" value="ARM_LIN_C"/>
    <property type="match status" value="1"/>
</dbReference>
<organism evidence="10 11">
    <name type="scientific">Dillenia turbinata</name>
    <dbReference type="NCBI Taxonomy" id="194707"/>
    <lineage>
        <taxon>Eukaryota</taxon>
        <taxon>Viridiplantae</taxon>
        <taxon>Streptophyta</taxon>
        <taxon>Embryophyta</taxon>
        <taxon>Tracheophyta</taxon>
        <taxon>Spermatophyta</taxon>
        <taxon>Magnoliopsida</taxon>
        <taxon>eudicotyledons</taxon>
        <taxon>Gunneridae</taxon>
        <taxon>Pentapetalae</taxon>
        <taxon>Dilleniales</taxon>
        <taxon>Dilleniaceae</taxon>
        <taxon>Dillenia</taxon>
    </lineage>
</organism>
<dbReference type="EC" id="2.3.2.27" evidence="3"/>
<evidence type="ECO:0000256" key="3">
    <source>
        <dbReference type="ARBA" id="ARBA00012483"/>
    </source>
</evidence>
<dbReference type="InterPro" id="IPR056514">
    <property type="entry name" value="ARM_LIN_2nd"/>
</dbReference>
<evidence type="ECO:0000256" key="6">
    <source>
        <dbReference type="ARBA" id="ARBA00022737"/>
    </source>
</evidence>
<dbReference type="InterPro" id="IPR056512">
    <property type="entry name" value="LIN_N"/>
</dbReference>
<dbReference type="InterPro" id="IPR019775">
    <property type="entry name" value="WD40_repeat_CS"/>
</dbReference>
<reference evidence="10 11" key="1">
    <citation type="submission" date="2023-12" db="EMBL/GenBank/DDBJ databases">
        <title>A high-quality genome assembly for Dillenia turbinata (Dilleniales).</title>
        <authorList>
            <person name="Chanderbali A."/>
        </authorList>
    </citation>
    <scope>NUCLEOTIDE SEQUENCE [LARGE SCALE GENOMIC DNA]</scope>
    <source>
        <strain evidence="10">LSX21</strain>
        <tissue evidence="10">Leaf</tissue>
    </source>
</reference>
<dbReference type="InterPro" id="IPR011989">
    <property type="entry name" value="ARM-like"/>
</dbReference>
<dbReference type="InterPro" id="IPR036322">
    <property type="entry name" value="WD40_repeat_dom_sf"/>
</dbReference>
<dbReference type="Pfam" id="PF04564">
    <property type="entry name" value="U-box"/>
    <property type="match status" value="1"/>
</dbReference>
<keyword evidence="11" id="KW-1185">Reference proteome</keyword>
<keyword evidence="6" id="KW-0677">Repeat</keyword>
<dbReference type="InterPro" id="IPR013083">
    <property type="entry name" value="Znf_RING/FYVE/PHD"/>
</dbReference>
<comment type="caution">
    <text evidence="10">The sequence shown here is derived from an EMBL/GenBank/DDBJ whole genome shotgun (WGS) entry which is preliminary data.</text>
</comment>
<protein>
    <recommendedName>
        <fullName evidence="3">RING-type E3 ubiquitin transferase</fullName>
        <ecNumber evidence="3">2.3.2.27</ecNumber>
    </recommendedName>
</protein>
<dbReference type="PANTHER" id="PTHR47446:SF2">
    <property type="entry name" value="RING-TYPE E3 UBIQUITIN TRANSFERASE"/>
    <property type="match status" value="1"/>
</dbReference>
<keyword evidence="5" id="KW-0808">Transferase</keyword>
<dbReference type="Pfam" id="PF23654">
    <property type="entry name" value="ARM_LIN_2nd"/>
    <property type="match status" value="1"/>
</dbReference>
<dbReference type="InterPro" id="IPR052858">
    <property type="entry name" value="E3_ubiquitin-ligase_LIN"/>
</dbReference>
<dbReference type="PANTHER" id="PTHR47446">
    <property type="entry name" value="RING-TYPE E3 UBIQUITIN TRANSFERASE"/>
    <property type="match status" value="1"/>
</dbReference>
<evidence type="ECO:0000313" key="11">
    <source>
        <dbReference type="Proteomes" id="UP001370490"/>
    </source>
</evidence>
<dbReference type="Pfam" id="PF23568">
    <property type="entry name" value="ARM_LIN"/>
    <property type="match status" value="1"/>
</dbReference>
<dbReference type="Gene3D" id="3.30.40.10">
    <property type="entry name" value="Zinc/RING finger domain, C3HC4 (zinc finger)"/>
    <property type="match status" value="1"/>
</dbReference>
<proteinExistence type="predicted"/>
<dbReference type="PROSITE" id="PS50082">
    <property type="entry name" value="WD_REPEATS_2"/>
    <property type="match status" value="2"/>
</dbReference>
<dbReference type="InterPro" id="IPR016024">
    <property type="entry name" value="ARM-type_fold"/>
</dbReference>
<dbReference type="CDD" id="cd16664">
    <property type="entry name" value="RING-Ubox_PUB"/>
    <property type="match status" value="1"/>
</dbReference>
<dbReference type="Gene3D" id="2.130.10.10">
    <property type="entry name" value="YVTN repeat-like/Quinoprotein amine dehydrogenase"/>
    <property type="match status" value="2"/>
</dbReference>
<feature type="region of interest" description="Disordered" evidence="8">
    <location>
        <begin position="317"/>
        <end position="347"/>
    </location>
</feature>
<evidence type="ECO:0000256" key="7">
    <source>
        <dbReference type="PROSITE-ProRule" id="PRU00221"/>
    </source>
</evidence>
<evidence type="ECO:0000256" key="2">
    <source>
        <dbReference type="ARBA" id="ARBA00004906"/>
    </source>
</evidence>
<dbReference type="InterPro" id="IPR015943">
    <property type="entry name" value="WD40/YVTN_repeat-like_dom_sf"/>
</dbReference>
<feature type="repeat" description="WD" evidence="7">
    <location>
        <begin position="1291"/>
        <end position="1325"/>
    </location>
</feature>